<feature type="signal peptide" evidence="2">
    <location>
        <begin position="1"/>
        <end position="22"/>
    </location>
</feature>
<sequence length="217" mass="21487">MQINMQINILSLLAAATPLALAAPVDSEAGLVARQSMPNVGAILSDHMKYMADPAAAKIPIPPAENEPVREGHRKAHEMLGSMASMIPGMPGGGGASGGAGGNPLSGLIPGMSGGGGAGGNPLSGLIPGMSGGGGAGGSPSGGAATPSDTRAAQTHSTCWVTYSAGFTAPADLEQRRLPAPLLLRARVPERVGGLGVDVLGHESPMGALKFLSMEII</sequence>
<feature type="compositionally biased region" description="Gly residues" evidence="1">
    <location>
        <begin position="130"/>
        <end position="141"/>
    </location>
</feature>
<gene>
    <name evidence="3" type="ORF">HIM_10369</name>
</gene>
<reference evidence="3 4" key="1">
    <citation type="journal article" date="2014" name="Genome Biol. Evol.">
        <title>Comparative genomics and transcriptomics analyses reveal divergent lifestyle features of nematode endoparasitic fungus Hirsutella minnesotensis.</title>
        <authorList>
            <person name="Lai Y."/>
            <person name="Liu K."/>
            <person name="Zhang X."/>
            <person name="Zhang X."/>
            <person name="Li K."/>
            <person name="Wang N."/>
            <person name="Shu C."/>
            <person name="Wu Y."/>
            <person name="Wang C."/>
            <person name="Bushley K.E."/>
            <person name="Xiang M."/>
            <person name="Liu X."/>
        </authorList>
    </citation>
    <scope>NUCLEOTIDE SEQUENCE [LARGE SCALE GENOMIC DNA]</scope>
    <source>
        <strain evidence="3 4">3608</strain>
    </source>
</reference>
<keyword evidence="4" id="KW-1185">Reference proteome</keyword>
<dbReference type="EMBL" id="KQ030638">
    <property type="protein sequence ID" value="KJZ70221.1"/>
    <property type="molecule type" value="Genomic_DNA"/>
</dbReference>
<name>A0A0F7ZG39_9HYPO</name>
<accession>A0A0F7ZG39</accession>
<proteinExistence type="predicted"/>
<keyword evidence="2" id="KW-0732">Signal</keyword>
<organism evidence="3 4">
    <name type="scientific">Hirsutella minnesotensis 3608</name>
    <dbReference type="NCBI Taxonomy" id="1043627"/>
    <lineage>
        <taxon>Eukaryota</taxon>
        <taxon>Fungi</taxon>
        <taxon>Dikarya</taxon>
        <taxon>Ascomycota</taxon>
        <taxon>Pezizomycotina</taxon>
        <taxon>Sordariomycetes</taxon>
        <taxon>Hypocreomycetidae</taxon>
        <taxon>Hypocreales</taxon>
        <taxon>Ophiocordycipitaceae</taxon>
        <taxon>Hirsutella</taxon>
    </lineage>
</organism>
<feature type="chain" id="PRO_5002526174" evidence="2">
    <location>
        <begin position="23"/>
        <end position="217"/>
    </location>
</feature>
<feature type="region of interest" description="Disordered" evidence="1">
    <location>
        <begin position="129"/>
        <end position="151"/>
    </location>
</feature>
<evidence type="ECO:0000313" key="3">
    <source>
        <dbReference type="EMBL" id="KJZ70221.1"/>
    </source>
</evidence>
<protein>
    <submittedName>
        <fullName evidence="3">Uncharacterized protein</fullName>
    </submittedName>
</protein>
<dbReference type="Proteomes" id="UP000054481">
    <property type="component" value="Unassembled WGS sequence"/>
</dbReference>
<dbReference type="AlphaFoldDB" id="A0A0F7ZG39"/>
<evidence type="ECO:0000313" key="4">
    <source>
        <dbReference type="Proteomes" id="UP000054481"/>
    </source>
</evidence>
<evidence type="ECO:0000256" key="1">
    <source>
        <dbReference type="SAM" id="MobiDB-lite"/>
    </source>
</evidence>
<evidence type="ECO:0000256" key="2">
    <source>
        <dbReference type="SAM" id="SignalP"/>
    </source>
</evidence>